<proteinExistence type="predicted"/>
<comment type="caution">
    <text evidence="2">The sequence shown here is derived from an EMBL/GenBank/DDBJ whole genome shotgun (WGS) entry which is preliminary data.</text>
</comment>
<reference evidence="2" key="2">
    <citation type="submission" date="2020-09" db="EMBL/GenBank/DDBJ databases">
        <authorList>
            <person name="Sun Q."/>
            <person name="Ohkuma M."/>
        </authorList>
    </citation>
    <scope>NUCLEOTIDE SEQUENCE</scope>
    <source>
        <strain evidence="2">JCM 14359</strain>
    </source>
</reference>
<sequence>MDFHVALAGIGLAVAVGGIEPFLRGSVSLTAFVAGVVALAVAVFAAVRAYRLVTE</sequence>
<dbReference type="Proteomes" id="UP000653099">
    <property type="component" value="Unassembled WGS sequence"/>
</dbReference>
<dbReference type="AlphaFoldDB" id="A0A830EMJ8"/>
<protein>
    <submittedName>
        <fullName evidence="2">Uncharacterized protein</fullName>
    </submittedName>
</protein>
<accession>A0A830EMJ8</accession>
<dbReference type="RefSeq" id="WP_188786689.1">
    <property type="nucleotide sequence ID" value="NZ_BMOC01000007.1"/>
</dbReference>
<keyword evidence="3" id="KW-1185">Reference proteome</keyword>
<evidence type="ECO:0000313" key="2">
    <source>
        <dbReference type="EMBL" id="GGJ05533.1"/>
    </source>
</evidence>
<keyword evidence="1" id="KW-0472">Membrane</keyword>
<keyword evidence="1" id="KW-0812">Transmembrane</keyword>
<organism evidence="2 3">
    <name type="scientific">Halobellus salinus</name>
    <dbReference type="NCBI Taxonomy" id="931585"/>
    <lineage>
        <taxon>Archaea</taxon>
        <taxon>Methanobacteriati</taxon>
        <taxon>Methanobacteriota</taxon>
        <taxon>Stenosarchaea group</taxon>
        <taxon>Halobacteria</taxon>
        <taxon>Halobacteriales</taxon>
        <taxon>Haloferacaceae</taxon>
        <taxon>Halobellus</taxon>
    </lineage>
</organism>
<evidence type="ECO:0000313" key="3">
    <source>
        <dbReference type="Proteomes" id="UP000653099"/>
    </source>
</evidence>
<reference evidence="2" key="1">
    <citation type="journal article" date="2014" name="Int. J. Syst. Evol. Microbiol.">
        <title>Complete genome sequence of Corynebacterium casei LMG S-19264T (=DSM 44701T), isolated from a smear-ripened cheese.</title>
        <authorList>
            <consortium name="US DOE Joint Genome Institute (JGI-PGF)"/>
            <person name="Walter F."/>
            <person name="Albersmeier A."/>
            <person name="Kalinowski J."/>
            <person name="Ruckert C."/>
        </authorList>
    </citation>
    <scope>NUCLEOTIDE SEQUENCE</scope>
    <source>
        <strain evidence="2">JCM 14359</strain>
    </source>
</reference>
<keyword evidence="1" id="KW-1133">Transmembrane helix</keyword>
<dbReference type="EMBL" id="BMOC01000007">
    <property type="protein sequence ID" value="GGJ05533.1"/>
    <property type="molecule type" value="Genomic_DNA"/>
</dbReference>
<feature type="transmembrane region" description="Helical" evidence="1">
    <location>
        <begin position="27"/>
        <end position="47"/>
    </location>
</feature>
<evidence type="ECO:0000256" key="1">
    <source>
        <dbReference type="SAM" id="Phobius"/>
    </source>
</evidence>
<gene>
    <name evidence="2" type="ORF">GCM10008995_14150</name>
</gene>
<name>A0A830EMJ8_9EURY</name>